<dbReference type="InterPro" id="IPR016181">
    <property type="entry name" value="Acyl_CoA_acyltransferase"/>
</dbReference>
<dbReference type="CDD" id="cd04301">
    <property type="entry name" value="NAT_SF"/>
    <property type="match status" value="1"/>
</dbReference>
<keyword evidence="2" id="KW-0808">Transferase</keyword>
<evidence type="ECO:0000313" key="3">
    <source>
        <dbReference type="Proteomes" id="UP000243579"/>
    </source>
</evidence>
<sequence>MPSWICKPLVELSALTLYDIMHLRCDVFVVQQNVAYLDPDNVDKLPSCHHLIALNDDGSVMAYARLLGPGTKGEKQERPMVGRVVTAPSHRGKGLGKELMLQAIAACGRLWPDASVEISAQVYLEGFYKALGFETTSAPYEEYGRDHLDMVYRR</sequence>
<dbReference type="Gene3D" id="3.40.630.30">
    <property type="match status" value="1"/>
</dbReference>
<dbReference type="OrthoDB" id="329272at2759"/>
<dbReference type="STRING" id="1202772.A0A1V9YWH5"/>
<reference evidence="2 3" key="1">
    <citation type="journal article" date="2014" name="Genome Biol. Evol.">
        <title>The secreted proteins of Achlya hypogyna and Thraustotheca clavata identify the ancestral oomycete secretome and reveal gene acquisitions by horizontal gene transfer.</title>
        <authorList>
            <person name="Misner I."/>
            <person name="Blouin N."/>
            <person name="Leonard G."/>
            <person name="Richards T.A."/>
            <person name="Lane C.E."/>
        </authorList>
    </citation>
    <scope>NUCLEOTIDE SEQUENCE [LARGE SCALE GENOMIC DNA]</scope>
    <source>
        <strain evidence="2 3">ATCC 48635</strain>
    </source>
</reference>
<evidence type="ECO:0000313" key="2">
    <source>
        <dbReference type="EMBL" id="OQR90085.1"/>
    </source>
</evidence>
<dbReference type="InterPro" id="IPR000182">
    <property type="entry name" value="GNAT_dom"/>
</dbReference>
<dbReference type="Pfam" id="PF13673">
    <property type="entry name" value="Acetyltransf_10"/>
    <property type="match status" value="1"/>
</dbReference>
<comment type="caution">
    <text evidence="2">The sequence shown here is derived from an EMBL/GenBank/DDBJ whole genome shotgun (WGS) entry which is preliminary data.</text>
</comment>
<dbReference type="GO" id="GO:0016747">
    <property type="term" value="F:acyltransferase activity, transferring groups other than amino-acyl groups"/>
    <property type="evidence" value="ECO:0007669"/>
    <property type="project" value="InterPro"/>
</dbReference>
<keyword evidence="3" id="KW-1185">Reference proteome</keyword>
<dbReference type="SUPFAM" id="SSF55729">
    <property type="entry name" value="Acyl-CoA N-acyltransferases (Nat)"/>
    <property type="match status" value="1"/>
</dbReference>
<proteinExistence type="predicted"/>
<dbReference type="Proteomes" id="UP000243579">
    <property type="component" value="Unassembled WGS sequence"/>
</dbReference>
<dbReference type="EMBL" id="JNBR01000672">
    <property type="protein sequence ID" value="OQR90085.1"/>
    <property type="molecule type" value="Genomic_DNA"/>
</dbReference>
<gene>
    <name evidence="2" type="ORF">ACHHYP_05819</name>
</gene>
<dbReference type="PROSITE" id="PS51186">
    <property type="entry name" value="GNAT"/>
    <property type="match status" value="1"/>
</dbReference>
<dbReference type="AlphaFoldDB" id="A0A1V9YWH5"/>
<organism evidence="2 3">
    <name type="scientific">Achlya hypogyna</name>
    <name type="common">Oomycete</name>
    <name type="synonym">Protoachlya hypogyna</name>
    <dbReference type="NCBI Taxonomy" id="1202772"/>
    <lineage>
        <taxon>Eukaryota</taxon>
        <taxon>Sar</taxon>
        <taxon>Stramenopiles</taxon>
        <taxon>Oomycota</taxon>
        <taxon>Saprolegniomycetes</taxon>
        <taxon>Saprolegniales</taxon>
        <taxon>Achlyaceae</taxon>
        <taxon>Achlya</taxon>
    </lineage>
</organism>
<protein>
    <submittedName>
        <fullName evidence="2">N-acetyltransferase GCN5</fullName>
    </submittedName>
</protein>
<evidence type="ECO:0000259" key="1">
    <source>
        <dbReference type="PROSITE" id="PS51186"/>
    </source>
</evidence>
<name>A0A1V9YWH5_ACHHY</name>
<accession>A0A1V9YWH5</accession>
<feature type="domain" description="N-acetyltransferase" evidence="1">
    <location>
        <begin position="7"/>
        <end position="154"/>
    </location>
</feature>